<dbReference type="Gene3D" id="2.30.30.40">
    <property type="entry name" value="SH3 Domains"/>
    <property type="match status" value="1"/>
</dbReference>
<dbReference type="InterPro" id="IPR013991">
    <property type="entry name" value="PhnaA_N_proteobac"/>
</dbReference>
<gene>
    <name evidence="2" type="ORF">DXN04_21490</name>
</gene>
<comment type="caution">
    <text evidence="2">The sequence shown here is derived from an EMBL/GenBank/DDBJ whole genome shotgun (WGS) entry which is preliminary data.</text>
</comment>
<dbReference type="Proteomes" id="UP000261174">
    <property type="component" value="Unassembled WGS sequence"/>
</dbReference>
<proteinExistence type="predicted"/>
<protein>
    <submittedName>
        <fullName evidence="2">PhnA protein</fullName>
    </submittedName>
</protein>
<feature type="domain" description="PhnA protein N-terminal proteobacterial" evidence="1">
    <location>
        <begin position="8"/>
        <end position="54"/>
    </location>
</feature>
<dbReference type="InterPro" id="IPR013988">
    <property type="entry name" value="YjdM_C"/>
</dbReference>
<dbReference type="SMART" id="SM00782">
    <property type="entry name" value="PhnA_Zn_Ribbon"/>
    <property type="match status" value="1"/>
</dbReference>
<dbReference type="OrthoDB" id="9810131at2"/>
<evidence type="ECO:0000259" key="1">
    <source>
        <dbReference type="SMART" id="SM00782"/>
    </source>
</evidence>
<dbReference type="EMBL" id="QTJV01000008">
    <property type="protein sequence ID" value="RFM33010.1"/>
    <property type="molecule type" value="Genomic_DNA"/>
</dbReference>
<keyword evidence="3" id="KW-1185">Reference proteome</keyword>
<dbReference type="AlphaFoldDB" id="A0A3E1NYM0"/>
<dbReference type="Pfam" id="PF03831">
    <property type="entry name" value="YjdM"/>
    <property type="match status" value="1"/>
</dbReference>
<accession>A0A3E1NYM0</accession>
<name>A0A3E1NYM0_9BACT</name>
<evidence type="ECO:0000313" key="2">
    <source>
        <dbReference type="EMBL" id="RFM33010.1"/>
    </source>
</evidence>
<evidence type="ECO:0000313" key="3">
    <source>
        <dbReference type="Proteomes" id="UP000261174"/>
    </source>
</evidence>
<dbReference type="SUPFAM" id="SSF82057">
    <property type="entry name" value="Prokaryotic SH3-related domain"/>
    <property type="match status" value="1"/>
</dbReference>
<sequence length="187" mass="20481">MSTTITPALRERSNGTCELCTSEDASMAFAVSPKNNDAIENEVAICNTCAAAMEDAGAAMHWHCLAGSIWNAEPSVQALSYRLLYKHKDQEWAAEIINGVELDEAVSHWALSAFEVKAVHRDSNGTELQHGDTVVLTQGLNVKGANFMAPKGTIVRKIRLVSDNHEQIEGKINEQTIVILTKYVRKS</sequence>
<dbReference type="RefSeq" id="WP_116855446.1">
    <property type="nucleotide sequence ID" value="NZ_QTJV01000008.1"/>
</dbReference>
<reference evidence="2 3" key="1">
    <citation type="submission" date="2018-08" db="EMBL/GenBank/DDBJ databases">
        <title>Chitinophaga sp. K20C18050901, a novel bacterium isolated from forest soil.</title>
        <authorList>
            <person name="Wang C."/>
        </authorList>
    </citation>
    <scope>NUCLEOTIDE SEQUENCE [LARGE SCALE GENOMIC DNA]</scope>
    <source>
        <strain evidence="2 3">K20C18050901</strain>
    </source>
</reference>
<organism evidence="2 3">
    <name type="scientific">Chitinophaga silvisoli</name>
    <dbReference type="NCBI Taxonomy" id="2291814"/>
    <lineage>
        <taxon>Bacteria</taxon>
        <taxon>Pseudomonadati</taxon>
        <taxon>Bacteroidota</taxon>
        <taxon>Chitinophagia</taxon>
        <taxon>Chitinophagales</taxon>
        <taxon>Chitinophagaceae</taxon>
        <taxon>Chitinophaga</taxon>
    </lineage>
</organism>